<proteinExistence type="predicted"/>
<name>A0A3S0RHX6_9BACI</name>
<dbReference type="EMBL" id="RYYR01000023">
    <property type="protein sequence ID" value="RUL49809.1"/>
    <property type="molecule type" value="Genomic_DNA"/>
</dbReference>
<dbReference type="Gene3D" id="2.160.20.110">
    <property type="match status" value="1"/>
</dbReference>
<dbReference type="PROSITE" id="PS51272">
    <property type="entry name" value="SLH"/>
    <property type="match status" value="2"/>
</dbReference>
<evidence type="ECO:0000256" key="2">
    <source>
        <dbReference type="SAM" id="MobiDB-lite"/>
    </source>
</evidence>
<dbReference type="AlphaFoldDB" id="A0A3S0RHX6"/>
<protein>
    <submittedName>
        <fullName evidence="4">S-layer homology domain-containing protein</fullName>
    </submittedName>
</protein>
<accession>A0A3S0RHX6</accession>
<evidence type="ECO:0000313" key="4">
    <source>
        <dbReference type="EMBL" id="RUL49809.1"/>
    </source>
</evidence>
<dbReference type="InterPro" id="IPR001119">
    <property type="entry name" value="SLH_dom"/>
</dbReference>
<dbReference type="Proteomes" id="UP000287910">
    <property type="component" value="Unassembled WGS sequence"/>
</dbReference>
<dbReference type="RefSeq" id="WP_126659945.1">
    <property type="nucleotide sequence ID" value="NZ_RYYR01000023.1"/>
</dbReference>
<feature type="region of interest" description="Disordered" evidence="2">
    <location>
        <begin position="457"/>
        <end position="525"/>
    </location>
</feature>
<comment type="caution">
    <text evidence="4">The sequence shown here is derived from an EMBL/GenBank/DDBJ whole genome shotgun (WGS) entry which is preliminary data.</text>
</comment>
<reference evidence="4 5" key="1">
    <citation type="submission" date="2018-12" db="EMBL/GenBank/DDBJ databases">
        <title>Lysinibacillus antri sp. nov., isolated from a cave soil.</title>
        <authorList>
            <person name="Narsing Rao M.P."/>
            <person name="Zhang H."/>
            <person name="Dong Z.-Y."/>
            <person name="Niu X.-K."/>
            <person name="Zhang K."/>
            <person name="Fang B.-Z."/>
            <person name="Kang Y.-Q."/>
            <person name="Xiao M."/>
            <person name="Li W.-J."/>
        </authorList>
    </citation>
    <scope>NUCLEOTIDE SEQUENCE [LARGE SCALE GENOMIC DNA]</scope>
    <source>
        <strain evidence="4 5">SYSU K30002</strain>
    </source>
</reference>
<evidence type="ECO:0000259" key="3">
    <source>
        <dbReference type="PROSITE" id="PS51272"/>
    </source>
</evidence>
<feature type="compositionally biased region" description="Pro residues" evidence="2">
    <location>
        <begin position="483"/>
        <end position="507"/>
    </location>
</feature>
<evidence type="ECO:0000256" key="1">
    <source>
        <dbReference type="ARBA" id="ARBA00022729"/>
    </source>
</evidence>
<keyword evidence="1" id="KW-0732">Signal</keyword>
<keyword evidence="5" id="KW-1185">Reference proteome</keyword>
<organism evidence="4 5">
    <name type="scientific">Lysinibacillus antri</name>
    <dbReference type="NCBI Taxonomy" id="2498145"/>
    <lineage>
        <taxon>Bacteria</taxon>
        <taxon>Bacillati</taxon>
        <taxon>Bacillota</taxon>
        <taxon>Bacilli</taxon>
        <taxon>Bacillales</taxon>
        <taxon>Bacillaceae</taxon>
        <taxon>Lysinibacillus</taxon>
    </lineage>
</organism>
<evidence type="ECO:0000313" key="5">
    <source>
        <dbReference type="Proteomes" id="UP000287910"/>
    </source>
</evidence>
<dbReference type="PANTHER" id="PTHR43308:SF5">
    <property type="entry name" value="S-LAYER PROTEIN _ PEPTIDOGLYCAN ENDO-BETA-N-ACETYLGLUCOSAMINIDASE"/>
    <property type="match status" value="1"/>
</dbReference>
<sequence length="986" mass="108416">MNRKKWIIISIVFLLIVQPFYTVIGSSHEAFAEGDGTQENPYQIPITTQLNEVENQPNSTEIANDSVTNNPPSEGSCVSGGGDGLTIDNPIIICTPEDLDKIREGLNKNYKLGQDIDLESFLSEGGPGYNNGKGWIPIGNPESSSTYFTGTFDGNNYEIKNLKINRPDEDYIGLFGFVYDYNWQYQFDESRDFDYKTQKVMLKNIKLRNVDINGNREVGGLAGFISLGSTHYASVTGVIKGIYNTGGLLGRNGYSLLTRSWSSADVIGKECTISDDHFFDQCGNTGGLTGINDGRITESFSDANVKGISRVGGFAGSSINRPIMNSYATGKVETLFGNGSIGGFAGKIGSGTKIINSYSIAEVKIPANGNIEVAGGLLGGAFEEVLSSRFIISSYWDVTNSKIEAGERYYGTPITPTTDISKSTFENWDFDNVWYLQCDQNGVYPVLRWTMSEIPAEQSCSGNGTTPPPPTPGGNNDGEDTPTPVPAPTPDSGPTPVPAPAPTPVPESTPDSNPSPTTGNGSSTEIITVDVDGENGELLNKTPIQRTTETNGSVKDFVTMPDTIAKETVLKAKESKNDTARIMIPDAKDIVSETKVEVPKSALSELKSGNLNLEIYTDNVTISIPKASLSDYTDDLYFRLVPIKKEEERQQVEERAKKEEVVKEALGDGSIEVVGRPMTIETNLTSRKVDLILPLQGVALPEDPKEREEYLNNLGIFIEHSDGDRVLVRPVPVEYKEGVQGLKFTIEKFSTFTIVKMDNLDEYFNGLDKDGSNTHKPYIYGFEDGTFRTDAFITRSQMAAMLARNLVGNETNNSLLFKDVNQKNWAYNDILETTNAGIMSGVGSEQFDPKGFVTRAQMASIAYRWMQQECAKDSSVYKDCSTLEDFGSANYKDISNNHWAKEAIDFLKTTDIMIGYNDQTFKPNQKLTRAEAVKVLNRLFKRGPLTGVETPSFKDVSPSYWAFEEIEEAAREHTFTMNQNGHEVLK</sequence>
<dbReference type="InterPro" id="IPR051465">
    <property type="entry name" value="Cell_Envelope_Struct_Comp"/>
</dbReference>
<feature type="compositionally biased region" description="Polar residues" evidence="2">
    <location>
        <begin position="512"/>
        <end position="525"/>
    </location>
</feature>
<feature type="domain" description="SLH" evidence="3">
    <location>
        <begin position="813"/>
        <end position="876"/>
    </location>
</feature>
<gene>
    <name evidence="4" type="ORF">EK386_14730</name>
</gene>
<dbReference type="Pfam" id="PF00395">
    <property type="entry name" value="SLH"/>
    <property type="match status" value="3"/>
</dbReference>
<dbReference type="PANTHER" id="PTHR43308">
    <property type="entry name" value="OUTER MEMBRANE PROTEIN ALPHA-RELATED"/>
    <property type="match status" value="1"/>
</dbReference>
<feature type="domain" description="SLH" evidence="3">
    <location>
        <begin position="887"/>
        <end position="950"/>
    </location>
</feature>